<dbReference type="Gene3D" id="3.40.50.150">
    <property type="entry name" value="Vaccinia Virus protein VP39"/>
    <property type="match status" value="1"/>
</dbReference>
<organism evidence="2 3">
    <name type="scientific">Paenibacillus zeisoli</name>
    <dbReference type="NCBI Taxonomy" id="2496267"/>
    <lineage>
        <taxon>Bacteria</taxon>
        <taxon>Bacillati</taxon>
        <taxon>Bacillota</taxon>
        <taxon>Bacilli</taxon>
        <taxon>Bacillales</taxon>
        <taxon>Paenibacillaceae</taxon>
        <taxon>Paenibacillus</taxon>
    </lineage>
</organism>
<protein>
    <submittedName>
        <fullName evidence="2">Class I SAM-dependent methyltransferase</fullName>
    </submittedName>
</protein>
<reference evidence="2 3" key="1">
    <citation type="submission" date="2018-12" db="EMBL/GenBank/DDBJ databases">
        <authorList>
            <person name="Sun L."/>
            <person name="Chen Z."/>
        </authorList>
    </citation>
    <scope>NUCLEOTIDE SEQUENCE [LARGE SCALE GENOMIC DNA]</scope>
    <source>
        <strain evidence="2 3">3-5-3</strain>
    </source>
</reference>
<dbReference type="InterPro" id="IPR029063">
    <property type="entry name" value="SAM-dependent_MTases_sf"/>
</dbReference>
<evidence type="ECO:0000313" key="3">
    <source>
        <dbReference type="Proteomes" id="UP000272464"/>
    </source>
</evidence>
<keyword evidence="2" id="KW-0808">Transferase</keyword>
<feature type="domain" description="Methyltransferase" evidence="1">
    <location>
        <begin position="40"/>
        <end position="131"/>
    </location>
</feature>
<dbReference type="SUPFAM" id="SSF53335">
    <property type="entry name" value="S-adenosyl-L-methionine-dependent methyltransferases"/>
    <property type="match status" value="1"/>
</dbReference>
<dbReference type="PANTHER" id="PTHR43591">
    <property type="entry name" value="METHYLTRANSFERASE"/>
    <property type="match status" value="1"/>
</dbReference>
<gene>
    <name evidence="2" type="ORF">EJP77_01170</name>
</gene>
<dbReference type="EMBL" id="RZNX01000001">
    <property type="protein sequence ID" value="RUT35662.1"/>
    <property type="molecule type" value="Genomic_DNA"/>
</dbReference>
<evidence type="ECO:0000259" key="1">
    <source>
        <dbReference type="Pfam" id="PF13649"/>
    </source>
</evidence>
<accession>A0A3S1DCG3</accession>
<name>A0A3S1DCG3_9BACL</name>
<dbReference type="Proteomes" id="UP000272464">
    <property type="component" value="Unassembled WGS sequence"/>
</dbReference>
<dbReference type="CDD" id="cd02440">
    <property type="entry name" value="AdoMet_MTases"/>
    <property type="match status" value="1"/>
</dbReference>
<keyword evidence="3" id="KW-1185">Reference proteome</keyword>
<keyword evidence="2" id="KW-0489">Methyltransferase</keyword>
<sequence length="243" mass="27126">MTMDYLEMVARLGIGSAHPGGFLATIEQLEKYKPAVGGTVLEIGCGTGRTACYLAEQGYKVVATDVDPILLSKAKKRAAAMGVHVDFCQADAHALPFPDHTFQTILVESVTNFTQAGRSVSEYFRVLKPTGLLYDREMFVRTSAPDGALDEMKSFFRMPSLMKKEEWISIMESSGFSQIQMLDLSELKDEKLGQQYEYPDDYQFFDEGSLLDDSVLECGIRSSNLIMDNKEHLEYGTLRAVKL</sequence>
<dbReference type="AlphaFoldDB" id="A0A3S1DCG3"/>
<proteinExistence type="predicted"/>
<dbReference type="GO" id="GO:0032259">
    <property type="term" value="P:methylation"/>
    <property type="evidence" value="ECO:0007669"/>
    <property type="project" value="UniProtKB-KW"/>
</dbReference>
<comment type="caution">
    <text evidence="2">The sequence shown here is derived from an EMBL/GenBank/DDBJ whole genome shotgun (WGS) entry which is preliminary data.</text>
</comment>
<dbReference type="Pfam" id="PF13649">
    <property type="entry name" value="Methyltransf_25"/>
    <property type="match status" value="1"/>
</dbReference>
<dbReference type="GO" id="GO:0008168">
    <property type="term" value="F:methyltransferase activity"/>
    <property type="evidence" value="ECO:0007669"/>
    <property type="project" value="UniProtKB-KW"/>
</dbReference>
<dbReference type="OrthoDB" id="43862at2"/>
<evidence type="ECO:0000313" key="2">
    <source>
        <dbReference type="EMBL" id="RUT35662.1"/>
    </source>
</evidence>
<dbReference type="InterPro" id="IPR041698">
    <property type="entry name" value="Methyltransf_25"/>
</dbReference>